<reference evidence="2" key="1">
    <citation type="journal article" date="2023" name="Mol. Phylogenet. Evol.">
        <title>Genome-scale phylogeny and comparative genomics of the fungal order Sordariales.</title>
        <authorList>
            <person name="Hensen N."/>
            <person name="Bonometti L."/>
            <person name="Westerberg I."/>
            <person name="Brannstrom I.O."/>
            <person name="Guillou S."/>
            <person name="Cros-Aarteil S."/>
            <person name="Calhoun S."/>
            <person name="Haridas S."/>
            <person name="Kuo A."/>
            <person name="Mondo S."/>
            <person name="Pangilinan J."/>
            <person name="Riley R."/>
            <person name="LaButti K."/>
            <person name="Andreopoulos B."/>
            <person name="Lipzen A."/>
            <person name="Chen C."/>
            <person name="Yan M."/>
            <person name="Daum C."/>
            <person name="Ng V."/>
            <person name="Clum A."/>
            <person name="Steindorff A."/>
            <person name="Ohm R.A."/>
            <person name="Martin F."/>
            <person name="Silar P."/>
            <person name="Natvig D.O."/>
            <person name="Lalanne C."/>
            <person name="Gautier V."/>
            <person name="Ament-Velasquez S.L."/>
            <person name="Kruys A."/>
            <person name="Hutchinson M.I."/>
            <person name="Powell A.J."/>
            <person name="Barry K."/>
            <person name="Miller A.N."/>
            <person name="Grigoriev I.V."/>
            <person name="Debuchy R."/>
            <person name="Gladieux P."/>
            <person name="Hiltunen Thoren M."/>
            <person name="Johannesson H."/>
        </authorList>
    </citation>
    <scope>NUCLEOTIDE SEQUENCE</scope>
    <source>
        <strain evidence="2">CBS 731.68</strain>
    </source>
</reference>
<name>A0AAN6TUH4_9PEZI</name>
<dbReference type="RefSeq" id="XP_062644171.1">
    <property type="nucleotide sequence ID" value="XM_062793671.1"/>
</dbReference>
<protein>
    <submittedName>
        <fullName evidence="2">Uncharacterized protein</fullName>
    </submittedName>
</protein>
<evidence type="ECO:0000313" key="2">
    <source>
        <dbReference type="EMBL" id="KAK4120400.1"/>
    </source>
</evidence>
<keyword evidence="3" id="KW-1185">Reference proteome</keyword>
<proteinExistence type="predicted"/>
<feature type="region of interest" description="Disordered" evidence="1">
    <location>
        <begin position="1"/>
        <end position="38"/>
    </location>
</feature>
<dbReference type="Proteomes" id="UP001302602">
    <property type="component" value="Unassembled WGS sequence"/>
</dbReference>
<feature type="compositionally biased region" description="Polar residues" evidence="1">
    <location>
        <begin position="14"/>
        <end position="24"/>
    </location>
</feature>
<accession>A0AAN6TUH4</accession>
<gene>
    <name evidence="2" type="ORF">N657DRAFT_649200</name>
</gene>
<feature type="non-terminal residue" evidence="2">
    <location>
        <position position="81"/>
    </location>
</feature>
<sequence length="81" mass="9493">MQSKPGVQRGRHTISGQGLSSLPKDNNDNRRNNNRYREYGTLPYEVTLPQRRKIFQEVIRKRKWGRPPAFIVTQEQAARSL</sequence>
<evidence type="ECO:0000256" key="1">
    <source>
        <dbReference type="SAM" id="MobiDB-lite"/>
    </source>
</evidence>
<organism evidence="2 3">
    <name type="scientific">Parathielavia appendiculata</name>
    <dbReference type="NCBI Taxonomy" id="2587402"/>
    <lineage>
        <taxon>Eukaryota</taxon>
        <taxon>Fungi</taxon>
        <taxon>Dikarya</taxon>
        <taxon>Ascomycota</taxon>
        <taxon>Pezizomycotina</taxon>
        <taxon>Sordariomycetes</taxon>
        <taxon>Sordariomycetidae</taxon>
        <taxon>Sordariales</taxon>
        <taxon>Chaetomiaceae</taxon>
        <taxon>Parathielavia</taxon>
    </lineage>
</organism>
<comment type="caution">
    <text evidence="2">The sequence shown here is derived from an EMBL/GenBank/DDBJ whole genome shotgun (WGS) entry which is preliminary data.</text>
</comment>
<dbReference type="GeneID" id="87830440"/>
<dbReference type="AlphaFoldDB" id="A0AAN6TUH4"/>
<reference evidence="2" key="2">
    <citation type="submission" date="2023-05" db="EMBL/GenBank/DDBJ databases">
        <authorList>
            <consortium name="Lawrence Berkeley National Laboratory"/>
            <person name="Steindorff A."/>
            <person name="Hensen N."/>
            <person name="Bonometti L."/>
            <person name="Westerberg I."/>
            <person name="Brannstrom I.O."/>
            <person name="Guillou S."/>
            <person name="Cros-Aarteil S."/>
            <person name="Calhoun S."/>
            <person name="Haridas S."/>
            <person name="Kuo A."/>
            <person name="Mondo S."/>
            <person name="Pangilinan J."/>
            <person name="Riley R."/>
            <person name="Labutti K."/>
            <person name="Andreopoulos B."/>
            <person name="Lipzen A."/>
            <person name="Chen C."/>
            <person name="Yanf M."/>
            <person name="Daum C."/>
            <person name="Ng V."/>
            <person name="Clum A."/>
            <person name="Ohm R."/>
            <person name="Martin F."/>
            <person name="Silar P."/>
            <person name="Natvig D."/>
            <person name="Lalanne C."/>
            <person name="Gautier V."/>
            <person name="Ament-Velasquez S.L."/>
            <person name="Kruys A."/>
            <person name="Hutchinson M.I."/>
            <person name="Powell A.J."/>
            <person name="Barry K."/>
            <person name="Miller A.N."/>
            <person name="Grigoriev I.V."/>
            <person name="Debuchy R."/>
            <person name="Gladieux P."/>
            <person name="Thoren M.H."/>
            <person name="Johannesson H."/>
        </authorList>
    </citation>
    <scope>NUCLEOTIDE SEQUENCE</scope>
    <source>
        <strain evidence="2">CBS 731.68</strain>
    </source>
</reference>
<evidence type="ECO:0000313" key="3">
    <source>
        <dbReference type="Proteomes" id="UP001302602"/>
    </source>
</evidence>
<dbReference type="EMBL" id="MU853239">
    <property type="protein sequence ID" value="KAK4120400.1"/>
    <property type="molecule type" value="Genomic_DNA"/>
</dbReference>
<feature type="compositionally biased region" description="Basic and acidic residues" evidence="1">
    <location>
        <begin position="25"/>
        <end position="38"/>
    </location>
</feature>